<reference evidence="1 2" key="1">
    <citation type="submission" date="2005-09" db="EMBL/GenBank/DDBJ databases">
        <authorList>
            <person name="Mural R.J."/>
            <person name="Li P.W."/>
            <person name="Adams M.D."/>
            <person name="Amanatides P.G."/>
            <person name="Baden-Tillson H."/>
            <person name="Barnstead M."/>
            <person name="Chin S.H."/>
            <person name="Dew I."/>
            <person name="Evans C.A."/>
            <person name="Ferriera S."/>
            <person name="Flanigan M."/>
            <person name="Fosler C."/>
            <person name="Glodek A."/>
            <person name="Gu Z."/>
            <person name="Holt R.A."/>
            <person name="Jennings D."/>
            <person name="Kraft C.L."/>
            <person name="Lu F."/>
            <person name="Nguyen T."/>
            <person name="Nusskern D.R."/>
            <person name="Pfannkoch C.M."/>
            <person name="Sitter C."/>
            <person name="Sutton G.G."/>
            <person name="Venter J.C."/>
            <person name="Wang Z."/>
            <person name="Woodage T."/>
            <person name="Zheng X.H."/>
            <person name="Zhong F."/>
        </authorList>
    </citation>
    <scope>NUCLEOTIDE SEQUENCE [LARGE SCALE GENOMIC DNA]</scope>
    <source>
        <strain>BN</strain>
        <strain evidence="2">Sprague-Dawley</strain>
    </source>
</reference>
<dbReference type="AlphaFoldDB" id="A6JBF1"/>
<proteinExistence type="predicted"/>
<accession>A6JBF1</accession>
<gene>
    <name evidence="1" type="ORF">rCG_54595</name>
</gene>
<protein>
    <submittedName>
        <fullName evidence="1">RCG54595</fullName>
    </submittedName>
</protein>
<evidence type="ECO:0000313" key="2">
    <source>
        <dbReference type="Proteomes" id="UP000234681"/>
    </source>
</evidence>
<name>A6JBF1_RAT</name>
<dbReference type="Proteomes" id="UP000234681">
    <property type="component" value="Chromosome 1"/>
</dbReference>
<dbReference type="EMBL" id="CH473979">
    <property type="protein sequence ID" value="EDM07233.1"/>
    <property type="molecule type" value="Genomic_DNA"/>
</dbReference>
<sequence>MCSSRQDRGCTHTISAILNQLNNLNNIAQDLQSDKTIIDASVDGKISQGFIPLHHLLLADVLEFQS</sequence>
<organism evidence="1 2">
    <name type="scientific">Rattus norvegicus</name>
    <name type="common">Rat</name>
    <dbReference type="NCBI Taxonomy" id="10116"/>
    <lineage>
        <taxon>Eukaryota</taxon>
        <taxon>Metazoa</taxon>
        <taxon>Chordata</taxon>
        <taxon>Craniata</taxon>
        <taxon>Vertebrata</taxon>
        <taxon>Euteleostomi</taxon>
        <taxon>Mammalia</taxon>
        <taxon>Eutheria</taxon>
        <taxon>Euarchontoglires</taxon>
        <taxon>Glires</taxon>
        <taxon>Rodentia</taxon>
        <taxon>Myomorpha</taxon>
        <taxon>Muroidea</taxon>
        <taxon>Muridae</taxon>
        <taxon>Murinae</taxon>
        <taxon>Rattus</taxon>
    </lineage>
</organism>
<evidence type="ECO:0000313" key="1">
    <source>
        <dbReference type="EMBL" id="EDM07233.1"/>
    </source>
</evidence>